<protein>
    <recommendedName>
        <fullName evidence="5">Invasion associated locus B family protein</fullName>
    </recommendedName>
</protein>
<evidence type="ECO:0000313" key="4">
    <source>
        <dbReference type="Proteomes" id="UP000231259"/>
    </source>
</evidence>
<keyword evidence="4" id="KW-1185">Reference proteome</keyword>
<evidence type="ECO:0000256" key="1">
    <source>
        <dbReference type="SAM" id="MobiDB-lite"/>
    </source>
</evidence>
<proteinExistence type="predicted"/>
<gene>
    <name evidence="3" type="ORF">P775_15205</name>
</gene>
<sequence length="216" mass="22443">MTRSILLLSTLAILAAPMSWAQDTAAPAADAPAATSPATPEAAQVPPNNVLDTGEPADSGATNAAQADQTYTKNKSGAWDVQCLKVEEGEEPCQMYQLLKDGKGSNVAEVSLFKVDGSSEVAAGATFVVPLETLLTQKLTIAVDTGPAKRYDFSFCTQVGCYARVGFTSAEMAAFKAGVAGKVTIVPALAPDQKVTLDMSLSGFTAAYDQITSIKQ</sequence>
<dbReference type="Pfam" id="PF06776">
    <property type="entry name" value="IalB"/>
    <property type="match status" value="1"/>
</dbReference>
<dbReference type="InterPro" id="IPR038696">
    <property type="entry name" value="IalB_sf"/>
</dbReference>
<evidence type="ECO:0000256" key="2">
    <source>
        <dbReference type="SAM" id="SignalP"/>
    </source>
</evidence>
<accession>A0A2G8RD31</accession>
<evidence type="ECO:0008006" key="5">
    <source>
        <dbReference type="Google" id="ProtNLM"/>
    </source>
</evidence>
<feature type="signal peptide" evidence="2">
    <location>
        <begin position="1"/>
        <end position="21"/>
    </location>
</feature>
<dbReference type="Gene3D" id="2.60.40.1880">
    <property type="entry name" value="Invasion associated locus B (IalB) protein"/>
    <property type="match status" value="1"/>
</dbReference>
<evidence type="ECO:0000313" key="3">
    <source>
        <dbReference type="EMBL" id="PIL19485.1"/>
    </source>
</evidence>
<reference evidence="3 4" key="1">
    <citation type="submission" date="2013-09" db="EMBL/GenBank/DDBJ databases">
        <title>Genome sequencing of Phaeobacter antarcticus sp. nov. SM1211.</title>
        <authorList>
            <person name="Zhang X.-Y."/>
            <person name="Liu C."/>
            <person name="Chen X.-L."/>
            <person name="Xie B.-B."/>
            <person name="Qin Q.-L."/>
            <person name="Rong J.-C."/>
            <person name="Zhang Y.-Z."/>
        </authorList>
    </citation>
    <scope>NUCLEOTIDE SEQUENCE [LARGE SCALE GENOMIC DNA]</scope>
    <source>
        <strain evidence="3 4">SM1211</strain>
    </source>
</reference>
<dbReference type="RefSeq" id="WP_099911647.1">
    <property type="nucleotide sequence ID" value="NZ_AWWI01000100.1"/>
</dbReference>
<name>A0A2G8RD31_9RHOB</name>
<dbReference type="AlphaFoldDB" id="A0A2G8RD31"/>
<dbReference type="EMBL" id="AWWI01000100">
    <property type="protein sequence ID" value="PIL19485.1"/>
    <property type="molecule type" value="Genomic_DNA"/>
</dbReference>
<feature type="region of interest" description="Disordered" evidence="1">
    <location>
        <begin position="27"/>
        <end position="66"/>
    </location>
</feature>
<comment type="caution">
    <text evidence="3">The sequence shown here is derived from an EMBL/GenBank/DDBJ whole genome shotgun (WGS) entry which is preliminary data.</text>
</comment>
<feature type="compositionally biased region" description="Low complexity" evidence="1">
    <location>
        <begin position="27"/>
        <end position="44"/>
    </location>
</feature>
<organism evidence="3 4">
    <name type="scientific">Puniceibacterium antarcticum</name>
    <dbReference type="NCBI Taxonomy" id="1206336"/>
    <lineage>
        <taxon>Bacteria</taxon>
        <taxon>Pseudomonadati</taxon>
        <taxon>Pseudomonadota</taxon>
        <taxon>Alphaproteobacteria</taxon>
        <taxon>Rhodobacterales</taxon>
        <taxon>Paracoccaceae</taxon>
        <taxon>Puniceibacterium</taxon>
    </lineage>
</organism>
<feature type="chain" id="PRO_5013688166" description="Invasion associated locus B family protein" evidence="2">
    <location>
        <begin position="22"/>
        <end position="216"/>
    </location>
</feature>
<keyword evidence="2" id="KW-0732">Signal</keyword>
<dbReference type="Proteomes" id="UP000231259">
    <property type="component" value="Unassembled WGS sequence"/>
</dbReference>
<dbReference type="OrthoDB" id="9797912at2"/>
<dbReference type="InterPro" id="IPR010642">
    <property type="entry name" value="Invasion_prot_B"/>
</dbReference>